<dbReference type="PROSITE" id="PS50893">
    <property type="entry name" value="ABC_TRANSPORTER_2"/>
    <property type="match status" value="1"/>
</dbReference>
<dbReference type="Proteomes" id="UP000249818">
    <property type="component" value="Chromosome BARAN1"/>
</dbReference>
<proteinExistence type="inferred from homology"/>
<evidence type="ECO:0000313" key="7">
    <source>
        <dbReference type="Proteomes" id="UP000249818"/>
    </source>
</evidence>
<keyword evidence="2" id="KW-0813">Transport</keyword>
<evidence type="ECO:0000256" key="2">
    <source>
        <dbReference type="ARBA" id="ARBA00022448"/>
    </source>
</evidence>
<dbReference type="PANTHER" id="PTHR42711:SF5">
    <property type="entry name" value="ABC TRANSPORTER ATP-BINDING PROTEIN NATA"/>
    <property type="match status" value="1"/>
</dbReference>
<evidence type="ECO:0000313" key="6">
    <source>
        <dbReference type="EMBL" id="SQD93315.1"/>
    </source>
</evidence>
<evidence type="ECO:0000256" key="1">
    <source>
        <dbReference type="ARBA" id="ARBA00005417"/>
    </source>
</evidence>
<dbReference type="InterPro" id="IPR027417">
    <property type="entry name" value="P-loop_NTPase"/>
</dbReference>
<dbReference type="OrthoDB" id="9804819at2"/>
<dbReference type="RefSeq" id="WP_122031808.1">
    <property type="nucleotide sequence ID" value="NZ_LS483254.1"/>
</dbReference>
<evidence type="ECO:0000256" key="3">
    <source>
        <dbReference type="ARBA" id="ARBA00022741"/>
    </source>
</evidence>
<keyword evidence="4 6" id="KW-0067">ATP-binding</keyword>
<dbReference type="InterPro" id="IPR025302">
    <property type="entry name" value="DrrA1/2-like_C"/>
</dbReference>
<comment type="similarity">
    <text evidence="1">Belongs to the ABC transporter superfamily.</text>
</comment>
<dbReference type="GO" id="GO:0016887">
    <property type="term" value="F:ATP hydrolysis activity"/>
    <property type="evidence" value="ECO:0007669"/>
    <property type="project" value="InterPro"/>
</dbReference>
<dbReference type="GO" id="GO:0005524">
    <property type="term" value="F:ATP binding"/>
    <property type="evidence" value="ECO:0007669"/>
    <property type="project" value="UniProtKB-KW"/>
</dbReference>
<gene>
    <name evidence="6" type="ORF">BARAN1_1293</name>
</gene>
<dbReference type="Pfam" id="PF13732">
    <property type="entry name" value="DrrA1-3_C"/>
    <property type="match status" value="1"/>
</dbReference>
<dbReference type="SUPFAM" id="SSF52540">
    <property type="entry name" value="P-loop containing nucleoside triphosphate hydrolases"/>
    <property type="match status" value="1"/>
</dbReference>
<organism evidence="6 7">
    <name type="scientific">Candidatus Bipolaricaulis anaerobius</name>
    <dbReference type="NCBI Taxonomy" id="2026885"/>
    <lineage>
        <taxon>Bacteria</taxon>
        <taxon>Candidatus Bipolaricaulota</taxon>
        <taxon>Candidatus Bipolaricaulia</taxon>
        <taxon>Candidatus Bipolaricaulales</taxon>
        <taxon>Candidatus Bipolaricaulaceae</taxon>
        <taxon>Candidatus Bipolaricaulis</taxon>
    </lineage>
</organism>
<accession>A0A2X3MMG1</accession>
<dbReference type="Gene3D" id="3.40.50.300">
    <property type="entry name" value="P-loop containing nucleotide triphosphate hydrolases"/>
    <property type="match status" value="1"/>
</dbReference>
<dbReference type="KEGG" id="bana:BARAN1_1293"/>
<keyword evidence="3" id="KW-0547">Nucleotide-binding</keyword>
<protein>
    <submittedName>
        <fullName evidence="6">ABC-2 type transport system ATP-binding protein</fullName>
    </submittedName>
</protein>
<dbReference type="AlphaFoldDB" id="A0A2X3MMG1"/>
<dbReference type="InterPro" id="IPR003593">
    <property type="entry name" value="AAA+_ATPase"/>
</dbReference>
<dbReference type="SMART" id="SM00382">
    <property type="entry name" value="AAA"/>
    <property type="match status" value="1"/>
</dbReference>
<dbReference type="CDD" id="cd03230">
    <property type="entry name" value="ABC_DR_subfamily_A"/>
    <property type="match status" value="1"/>
</dbReference>
<dbReference type="PANTHER" id="PTHR42711">
    <property type="entry name" value="ABC TRANSPORTER ATP-BINDING PROTEIN"/>
    <property type="match status" value="1"/>
</dbReference>
<sequence length="305" mass="33361">MIHTEALTRTFGSRTAVDGLDLDVREGEIVGLLGPNGAGKTTTVRMLACLLSPTSGRAWVAGHEVGKEEQAIRSQVGILTEAPGFYKRLSVERNLRYFAELYGVSDPRRRVQHYLARLGLADRSGDAVATLSKGLRQRLALARALVHEPPVLFLDEPTSGLDPESARDVRRFIGELASERRTVLLCTHNLPEAEELCGRIAVLRTRLIALDRPEALKERMSGSRVIVELANPRAEFATGVQLPFVRAASLDGTALAVEVADPERDVPALVRRLVELGAEIRSVQRDERTLEDVYLELVGGDDASA</sequence>
<evidence type="ECO:0000259" key="5">
    <source>
        <dbReference type="PROSITE" id="PS50893"/>
    </source>
</evidence>
<reference evidence="7" key="1">
    <citation type="submission" date="2018-05" db="EMBL/GenBank/DDBJ databases">
        <authorList>
            <person name="Hao L."/>
        </authorList>
    </citation>
    <scope>NUCLEOTIDE SEQUENCE [LARGE SCALE GENOMIC DNA]</scope>
</reference>
<keyword evidence="7" id="KW-1185">Reference proteome</keyword>
<feature type="domain" description="ABC transporter" evidence="5">
    <location>
        <begin position="2"/>
        <end position="229"/>
    </location>
</feature>
<dbReference type="InterPro" id="IPR003439">
    <property type="entry name" value="ABC_transporter-like_ATP-bd"/>
</dbReference>
<dbReference type="EMBL" id="LS483254">
    <property type="protein sequence ID" value="SQD93315.1"/>
    <property type="molecule type" value="Genomic_DNA"/>
</dbReference>
<name>A0A2X3MMG1_9BACT</name>
<dbReference type="InterPro" id="IPR050763">
    <property type="entry name" value="ABC_transporter_ATP-binding"/>
</dbReference>
<dbReference type="Pfam" id="PF00005">
    <property type="entry name" value="ABC_tran"/>
    <property type="match status" value="1"/>
</dbReference>
<evidence type="ECO:0000256" key="4">
    <source>
        <dbReference type="ARBA" id="ARBA00022840"/>
    </source>
</evidence>